<accession>A0A2A5JUJ9</accession>
<dbReference type="EMBL" id="NKHF01000022">
    <property type="protein sequence ID" value="PCK32961.1"/>
    <property type="molecule type" value="Genomic_DNA"/>
</dbReference>
<proteinExistence type="predicted"/>
<feature type="signal peptide" evidence="1">
    <location>
        <begin position="1"/>
        <end position="19"/>
    </location>
</feature>
<reference evidence="3" key="1">
    <citation type="journal article" date="2019" name="Genome Announc.">
        <title>Draft Genome Sequence of Pseudoalteromonas piscicida Strain 36Y ROTHPW, an Hypersaline Seawater Isolate from the South Coast of Sonora, Mexico.</title>
        <authorList>
            <person name="Sanchez-Diaz R."/>
            <person name="Molina-Garza Z.J."/>
            <person name="Cruz-Suarez L.E."/>
            <person name="Selvin J."/>
            <person name="Kiran G.S."/>
            <person name="Ibarra-Gamez J.C."/>
            <person name="Gomez-Gil B."/>
            <person name="Galaviz-Silva L."/>
        </authorList>
    </citation>
    <scope>NUCLEOTIDE SEQUENCE [LARGE SCALE GENOMIC DNA]</scope>
    <source>
        <strain evidence="3">36Y_RITHPW</strain>
    </source>
</reference>
<evidence type="ECO:0000313" key="3">
    <source>
        <dbReference type="Proteomes" id="UP000228621"/>
    </source>
</evidence>
<sequence length="193" mass="21046">MKTTLTLIASLFIANSAYASVDLYSGANHCSLDATLESKAFTKYAGIVGTTEAIKQKLSEEMGATANGYFVFNPTYLRTERFFNCSVPLNANMDRFTLTVSGITEGLNNSNGGCLISRLRKVSDGGQDKWIKYGTGKGFDWIDLSDSSISGEQFVTYNTTLDNNNDSDSILTLKCRTTWAEGSVSVGQIKLNY</sequence>
<dbReference type="OrthoDB" id="5917800at2"/>
<comment type="caution">
    <text evidence="2">The sequence shown here is derived from an EMBL/GenBank/DDBJ whole genome shotgun (WGS) entry which is preliminary data.</text>
</comment>
<organism evidence="2 3">
    <name type="scientific">Pseudoalteromonas piscicida</name>
    <dbReference type="NCBI Taxonomy" id="43662"/>
    <lineage>
        <taxon>Bacteria</taxon>
        <taxon>Pseudomonadati</taxon>
        <taxon>Pseudomonadota</taxon>
        <taxon>Gammaproteobacteria</taxon>
        <taxon>Alteromonadales</taxon>
        <taxon>Pseudoalteromonadaceae</taxon>
        <taxon>Pseudoalteromonas</taxon>
    </lineage>
</organism>
<dbReference type="AlphaFoldDB" id="A0A2A5JUJ9"/>
<protein>
    <submittedName>
        <fullName evidence="2">Uncharacterized protein</fullName>
    </submittedName>
</protein>
<feature type="chain" id="PRO_5012450117" evidence="1">
    <location>
        <begin position="20"/>
        <end position="193"/>
    </location>
</feature>
<dbReference type="Proteomes" id="UP000228621">
    <property type="component" value="Unassembled WGS sequence"/>
</dbReference>
<keyword evidence="1" id="KW-0732">Signal</keyword>
<name>A0A2A5JUJ9_PSEO7</name>
<evidence type="ECO:0000313" key="2">
    <source>
        <dbReference type="EMBL" id="PCK32961.1"/>
    </source>
</evidence>
<gene>
    <name evidence="2" type="ORF">CEX98_04145</name>
</gene>
<keyword evidence="3" id="KW-1185">Reference proteome</keyword>
<dbReference type="RefSeq" id="WP_099640860.1">
    <property type="nucleotide sequence ID" value="NZ_NKHF01000022.1"/>
</dbReference>
<evidence type="ECO:0000256" key="1">
    <source>
        <dbReference type="SAM" id="SignalP"/>
    </source>
</evidence>